<evidence type="ECO:0000313" key="4">
    <source>
        <dbReference type="EMBL" id="CAH7684920.1"/>
    </source>
</evidence>
<dbReference type="Gene3D" id="3.20.20.70">
    <property type="entry name" value="Aldolase class I"/>
    <property type="match status" value="1"/>
</dbReference>
<protein>
    <submittedName>
        <fullName evidence="4">Nitronate monooxygenase-domain-containing protein</fullName>
    </submittedName>
</protein>
<name>A0AAV0BEA7_PHAPC</name>
<dbReference type="AlphaFoldDB" id="A0AAV0BEA7"/>
<proteinExistence type="predicted"/>
<dbReference type="Pfam" id="PF03060">
    <property type="entry name" value="NMO"/>
    <property type="match status" value="1"/>
</dbReference>
<keyword evidence="1" id="KW-0285">Flavoprotein</keyword>
<dbReference type="Proteomes" id="UP001153365">
    <property type="component" value="Unassembled WGS sequence"/>
</dbReference>
<organism evidence="4 5">
    <name type="scientific">Phakopsora pachyrhizi</name>
    <name type="common">Asian soybean rust disease fungus</name>
    <dbReference type="NCBI Taxonomy" id="170000"/>
    <lineage>
        <taxon>Eukaryota</taxon>
        <taxon>Fungi</taxon>
        <taxon>Dikarya</taxon>
        <taxon>Basidiomycota</taxon>
        <taxon>Pucciniomycotina</taxon>
        <taxon>Pucciniomycetes</taxon>
        <taxon>Pucciniales</taxon>
        <taxon>Phakopsoraceae</taxon>
        <taxon>Phakopsora</taxon>
    </lineage>
</organism>
<reference evidence="4" key="1">
    <citation type="submission" date="2022-06" db="EMBL/GenBank/DDBJ databases">
        <authorList>
            <consortium name="SYNGENTA / RWTH Aachen University"/>
        </authorList>
    </citation>
    <scope>NUCLEOTIDE SEQUENCE</scope>
</reference>
<evidence type="ECO:0000313" key="5">
    <source>
        <dbReference type="Proteomes" id="UP001153365"/>
    </source>
</evidence>
<dbReference type="CDD" id="cd04730">
    <property type="entry name" value="NPD_like"/>
    <property type="match status" value="1"/>
</dbReference>
<keyword evidence="3" id="KW-0560">Oxidoreductase</keyword>
<dbReference type="GO" id="GO:0018580">
    <property type="term" value="F:nitronate monooxygenase activity"/>
    <property type="evidence" value="ECO:0007669"/>
    <property type="project" value="InterPro"/>
</dbReference>
<gene>
    <name evidence="4" type="ORF">PPACK8108_LOCUS19363</name>
</gene>
<accession>A0AAV0BEA7</accession>
<evidence type="ECO:0000256" key="3">
    <source>
        <dbReference type="ARBA" id="ARBA00023002"/>
    </source>
</evidence>
<keyword evidence="4" id="KW-0503">Monooxygenase</keyword>
<keyword evidence="2" id="KW-0288">FMN</keyword>
<dbReference type="SUPFAM" id="SSF51412">
    <property type="entry name" value="Inosine monophosphate dehydrogenase (IMPDH)"/>
    <property type="match status" value="1"/>
</dbReference>
<evidence type="ECO:0000256" key="1">
    <source>
        <dbReference type="ARBA" id="ARBA00022630"/>
    </source>
</evidence>
<dbReference type="PANTHER" id="PTHR32332">
    <property type="entry name" value="2-NITROPROPANE DIOXYGENASE"/>
    <property type="match status" value="1"/>
</dbReference>
<dbReference type="InterPro" id="IPR004136">
    <property type="entry name" value="NMO"/>
</dbReference>
<keyword evidence="5" id="KW-1185">Reference proteome</keyword>
<dbReference type="PANTHER" id="PTHR32332:SF31">
    <property type="entry name" value="2-NITROPROPANE DIOXYGENASE FAMILY, PUTATIVE (AFU_ORTHOLOGUE AFUA_2G09850)-RELATED"/>
    <property type="match status" value="1"/>
</dbReference>
<dbReference type="InterPro" id="IPR013785">
    <property type="entry name" value="Aldolase_TIM"/>
</dbReference>
<comment type="caution">
    <text evidence="4">The sequence shown here is derived from an EMBL/GenBank/DDBJ whole genome shotgun (WGS) entry which is preliminary data.</text>
</comment>
<dbReference type="EMBL" id="CALTRL010005693">
    <property type="protein sequence ID" value="CAH7684920.1"/>
    <property type="molecule type" value="Genomic_DNA"/>
</dbReference>
<evidence type="ECO:0000256" key="2">
    <source>
        <dbReference type="ARBA" id="ARBA00022643"/>
    </source>
</evidence>
<sequence length="407" mass="44679">MSDMESITLGTDLTKLLECKFPIISAPMAGVSDQVAITVSLSGGFGFIGSIHHQSKNNVTSDELSDLTYRALDHQLTQIRKSFLEQLYSSPCSNFKGLLTDDSILPLGFGIFCWKFDGFLDEEGDEDGTKRKFLKRYMTKIVENVRCVWLAFSERRLSDWINLTHEVIISRSSSTVTSSKNQIAVQVTSEQDVIELISTGSIRKVDILVLQGSESGGHGAIEGVPLISFVPMALEHLRNSKIDIGQLPVIVGAGGLVDGKHLAAMLALGTSGIACGTRFLLTPEAKISIDQKQSLLKATFKDTIRTAIFDELRQTKGWPSGIDGRALKNQSITDYENGLKIEELIERYEESNKVGDSSRVVTWCGGSIGSIKDIKTVQEIIEGIMTESIESINNTHKLILPKSSYLK</sequence>